<evidence type="ECO:0000256" key="5">
    <source>
        <dbReference type="ARBA" id="ARBA00022737"/>
    </source>
</evidence>
<keyword evidence="7 10" id="KW-0418">Kinase</keyword>
<organism evidence="14 15">
    <name type="scientific">Toxocara canis</name>
    <name type="common">Canine roundworm</name>
    <dbReference type="NCBI Taxonomy" id="6265"/>
    <lineage>
        <taxon>Eukaryota</taxon>
        <taxon>Metazoa</taxon>
        <taxon>Ecdysozoa</taxon>
        <taxon>Nematoda</taxon>
        <taxon>Chromadorea</taxon>
        <taxon>Rhabditida</taxon>
        <taxon>Spirurina</taxon>
        <taxon>Ascaridomorpha</taxon>
        <taxon>Ascaridoidea</taxon>
        <taxon>Toxocaridae</taxon>
        <taxon>Toxocara</taxon>
    </lineage>
</organism>
<dbReference type="Gene3D" id="3.30.60.20">
    <property type="match status" value="1"/>
</dbReference>
<comment type="caution">
    <text evidence="14">The sequence shown here is derived from an EMBL/GenBank/DDBJ whole genome shotgun (WGS) entry which is preliminary data.</text>
</comment>
<protein>
    <recommendedName>
        <fullName evidence="10">Diacylglycerol kinase</fullName>
        <shortName evidence="10">DAG kinase</shortName>
        <ecNumber evidence="10">2.7.1.107</ecNumber>
    </recommendedName>
</protein>
<dbReference type="Pfam" id="PF00781">
    <property type="entry name" value="DAGK_cat"/>
    <property type="match status" value="1"/>
</dbReference>
<dbReference type="GO" id="GO:0005524">
    <property type="term" value="F:ATP binding"/>
    <property type="evidence" value="ECO:0007669"/>
    <property type="project" value="UniProtKB-KW"/>
</dbReference>
<dbReference type="InterPro" id="IPR001206">
    <property type="entry name" value="Diacylglycerol_kinase_cat_dom"/>
</dbReference>
<gene>
    <name evidence="14" type="primary">Dgke</name>
    <name evidence="14" type="ORF">Tcan_09097</name>
</gene>
<dbReference type="CDD" id="cd20853">
    <property type="entry name" value="C1_DGKepsilon_typeIII_rpt2"/>
    <property type="match status" value="1"/>
</dbReference>
<evidence type="ECO:0000256" key="10">
    <source>
        <dbReference type="RuleBase" id="RU361128"/>
    </source>
</evidence>
<dbReference type="InterPro" id="IPR037607">
    <property type="entry name" value="DGK"/>
</dbReference>
<evidence type="ECO:0000256" key="2">
    <source>
        <dbReference type="ARBA" id="ARBA00009280"/>
    </source>
</evidence>
<dbReference type="InterPro" id="IPR000756">
    <property type="entry name" value="Diacylglycerol_kin_accessory"/>
</dbReference>
<feature type="signal peptide" evidence="11">
    <location>
        <begin position="1"/>
        <end position="18"/>
    </location>
</feature>
<dbReference type="GO" id="GO:0046872">
    <property type="term" value="F:metal ion binding"/>
    <property type="evidence" value="ECO:0007669"/>
    <property type="project" value="UniProtKB-KW"/>
</dbReference>
<keyword evidence="4" id="KW-0479">Metal-binding</keyword>
<dbReference type="InterPro" id="IPR017438">
    <property type="entry name" value="ATP-NAD_kinase_N"/>
</dbReference>
<dbReference type="PROSITE" id="PS50146">
    <property type="entry name" value="DAGK"/>
    <property type="match status" value="1"/>
</dbReference>
<evidence type="ECO:0000256" key="4">
    <source>
        <dbReference type="ARBA" id="ARBA00022723"/>
    </source>
</evidence>
<dbReference type="EC" id="2.7.1.107" evidence="10"/>
<dbReference type="InterPro" id="IPR016064">
    <property type="entry name" value="NAD/diacylglycerol_kinase_sf"/>
</dbReference>
<evidence type="ECO:0000256" key="9">
    <source>
        <dbReference type="ARBA" id="ARBA00022840"/>
    </source>
</evidence>
<dbReference type="InterPro" id="IPR046349">
    <property type="entry name" value="C1-like_sf"/>
</dbReference>
<dbReference type="GO" id="GO:0004143">
    <property type="term" value="F:ATP-dependent diacylglycerol kinase activity"/>
    <property type="evidence" value="ECO:0007669"/>
    <property type="project" value="UniProtKB-EC"/>
</dbReference>
<dbReference type="OrthoDB" id="242257at2759"/>
<dbReference type="PROSITE" id="PS00479">
    <property type="entry name" value="ZF_DAG_PE_1"/>
    <property type="match status" value="1"/>
</dbReference>
<keyword evidence="11" id="KW-0732">Signal</keyword>
<dbReference type="SMART" id="SM00045">
    <property type="entry name" value="DAGKa"/>
    <property type="match status" value="1"/>
</dbReference>
<dbReference type="SUPFAM" id="SSF57889">
    <property type="entry name" value="Cysteine-rich domain"/>
    <property type="match status" value="1"/>
</dbReference>
<evidence type="ECO:0000256" key="8">
    <source>
        <dbReference type="ARBA" id="ARBA00022833"/>
    </source>
</evidence>
<dbReference type="OMA" id="GCKEHIV"/>
<dbReference type="STRING" id="6265.A0A0B2V738"/>
<dbReference type="Pfam" id="PF00609">
    <property type="entry name" value="DAGK_acc"/>
    <property type="match status" value="1"/>
</dbReference>
<proteinExistence type="inferred from homology"/>
<dbReference type="AlphaFoldDB" id="A0A0B2V738"/>
<name>A0A0B2V738_TOXCA</name>
<keyword evidence="15" id="KW-1185">Reference proteome</keyword>
<dbReference type="SMART" id="SM00046">
    <property type="entry name" value="DAGKc"/>
    <property type="match status" value="1"/>
</dbReference>
<feature type="domain" description="Phorbol-ester/DAG-type" evidence="12">
    <location>
        <begin position="103"/>
        <end position="154"/>
    </location>
</feature>
<evidence type="ECO:0000313" key="15">
    <source>
        <dbReference type="Proteomes" id="UP000031036"/>
    </source>
</evidence>
<keyword evidence="6 10" id="KW-0547">Nucleotide-binding</keyword>
<dbReference type="Pfam" id="PF00130">
    <property type="entry name" value="C1_1"/>
    <property type="match status" value="1"/>
</dbReference>
<dbReference type="InterPro" id="IPR002219">
    <property type="entry name" value="PKC_DAG/PE"/>
</dbReference>
<dbReference type="PANTHER" id="PTHR11255">
    <property type="entry name" value="DIACYLGLYCEROL KINASE"/>
    <property type="match status" value="1"/>
</dbReference>
<feature type="domain" description="Phorbol-ester/DAG-type" evidence="12">
    <location>
        <begin position="41"/>
        <end position="91"/>
    </location>
</feature>
<evidence type="ECO:0000256" key="6">
    <source>
        <dbReference type="ARBA" id="ARBA00022741"/>
    </source>
</evidence>
<accession>A0A0B2V738</accession>
<evidence type="ECO:0000256" key="1">
    <source>
        <dbReference type="ARBA" id="ARBA00001383"/>
    </source>
</evidence>
<comment type="similarity">
    <text evidence="2 10">Belongs to the eukaryotic diacylglycerol kinase family.</text>
</comment>
<dbReference type="SUPFAM" id="SSF111331">
    <property type="entry name" value="NAD kinase/diacylglycerol kinase-like"/>
    <property type="match status" value="1"/>
</dbReference>
<sequence length="460" mass="49819">MIWPLLVISLILIAVTQLLRKVLRARVVEYETNDVEVSSSGHHFVSLTENDHGRYCSLCENGMQSGMQCDFCGVMVDTRTCLHSLSSTVPCKVVARTTDNDITHHWVRGNLPSCSICMSCEEMCGDGVGLVDYRCALCQATVHADCKYSVGERCNLGPNRDFIIPPNCVTVRRAGTRRKKQLVVESVTVPNGIAASSWKPLFVLVNPRSGGAEGFATLQAFRRYLHPVQVALFSAQVINVDYVSVSTALRWAEASPHINCCVLVAGGDGTISLVLDAIGSLQRQPPVAILPLGTGNDLSRVLGWGSGHSGAVDFSKDVLEHACADLEKKIELTVDGVVIPLPALEGITVLNIPCWGAGVRPWPDLPDMPQAVSDKKFEVFGVRSSFHIAQMQMGVSQSVPLAQGSSLKLRLFGTAVPMQCDGEAWIQHPGTLHITHLDQATLLANDQTAANDKANSFFYL</sequence>
<dbReference type="GO" id="GO:0007200">
    <property type="term" value="P:phospholipase C-activating G protein-coupled receptor signaling pathway"/>
    <property type="evidence" value="ECO:0007669"/>
    <property type="project" value="InterPro"/>
</dbReference>
<dbReference type="Gene3D" id="3.40.50.10330">
    <property type="entry name" value="Probable inorganic polyphosphate/atp-NAD kinase, domain 1"/>
    <property type="match status" value="1"/>
</dbReference>
<dbReference type="EMBL" id="JPKZ01002329">
    <property type="protein sequence ID" value="KHN77373.1"/>
    <property type="molecule type" value="Genomic_DNA"/>
</dbReference>
<evidence type="ECO:0000259" key="12">
    <source>
        <dbReference type="PROSITE" id="PS50081"/>
    </source>
</evidence>
<dbReference type="GO" id="GO:0016020">
    <property type="term" value="C:membrane"/>
    <property type="evidence" value="ECO:0007669"/>
    <property type="project" value="TreeGrafter"/>
</dbReference>
<feature type="domain" description="DAGKc" evidence="13">
    <location>
        <begin position="196"/>
        <end position="343"/>
    </location>
</feature>
<keyword evidence="5" id="KW-0677">Repeat</keyword>
<keyword evidence="8" id="KW-0862">Zinc</keyword>
<dbReference type="Proteomes" id="UP000031036">
    <property type="component" value="Unassembled WGS sequence"/>
</dbReference>
<feature type="chain" id="PRO_5002079721" description="Diacylglycerol kinase" evidence="11">
    <location>
        <begin position="19"/>
        <end position="460"/>
    </location>
</feature>
<evidence type="ECO:0000256" key="7">
    <source>
        <dbReference type="ARBA" id="ARBA00022777"/>
    </source>
</evidence>
<comment type="catalytic activity">
    <reaction evidence="1 10">
        <text>a 1,2-diacyl-sn-glycerol + ATP = a 1,2-diacyl-sn-glycero-3-phosphate + ADP + H(+)</text>
        <dbReference type="Rhea" id="RHEA:10272"/>
        <dbReference type="ChEBI" id="CHEBI:15378"/>
        <dbReference type="ChEBI" id="CHEBI:17815"/>
        <dbReference type="ChEBI" id="CHEBI:30616"/>
        <dbReference type="ChEBI" id="CHEBI:58608"/>
        <dbReference type="ChEBI" id="CHEBI:456216"/>
        <dbReference type="EC" id="2.7.1.107"/>
    </reaction>
</comment>
<evidence type="ECO:0000256" key="3">
    <source>
        <dbReference type="ARBA" id="ARBA00022679"/>
    </source>
</evidence>
<evidence type="ECO:0000259" key="13">
    <source>
        <dbReference type="PROSITE" id="PS50146"/>
    </source>
</evidence>
<evidence type="ECO:0000256" key="11">
    <source>
        <dbReference type="SAM" id="SignalP"/>
    </source>
</evidence>
<keyword evidence="9 10" id="KW-0067">ATP-binding</keyword>
<dbReference type="CDD" id="cd20801">
    <property type="entry name" value="C1_DGKepsilon_typeIII_rpt1"/>
    <property type="match status" value="1"/>
</dbReference>
<dbReference type="SMART" id="SM00109">
    <property type="entry name" value="C1"/>
    <property type="match status" value="2"/>
</dbReference>
<keyword evidence="3 10" id="KW-0808">Transferase</keyword>
<evidence type="ECO:0000313" key="14">
    <source>
        <dbReference type="EMBL" id="KHN77373.1"/>
    </source>
</evidence>
<dbReference type="PANTHER" id="PTHR11255:SF118">
    <property type="entry name" value="DIACYLGLYCEROL KINASE EPSILON"/>
    <property type="match status" value="1"/>
</dbReference>
<dbReference type="PROSITE" id="PS50081">
    <property type="entry name" value="ZF_DAG_PE_2"/>
    <property type="match status" value="2"/>
</dbReference>
<reference evidence="14 15" key="1">
    <citation type="submission" date="2014-11" db="EMBL/GenBank/DDBJ databases">
        <title>Genetic blueprint of the zoonotic pathogen Toxocara canis.</title>
        <authorList>
            <person name="Zhu X.-Q."/>
            <person name="Korhonen P.K."/>
            <person name="Cai H."/>
            <person name="Young N.D."/>
            <person name="Nejsum P."/>
            <person name="von Samson-Himmelstjerna G."/>
            <person name="Boag P.R."/>
            <person name="Tan P."/>
            <person name="Li Q."/>
            <person name="Min J."/>
            <person name="Yang Y."/>
            <person name="Wang X."/>
            <person name="Fang X."/>
            <person name="Hall R.S."/>
            <person name="Hofmann A."/>
            <person name="Sternberg P.W."/>
            <person name="Jex A.R."/>
            <person name="Gasser R.B."/>
        </authorList>
    </citation>
    <scope>NUCLEOTIDE SEQUENCE [LARGE SCALE GENOMIC DNA]</scope>
    <source>
        <strain evidence="14">PN_DK_2014</strain>
    </source>
</reference>